<evidence type="ECO:0000256" key="2">
    <source>
        <dbReference type="ARBA" id="ARBA00023125"/>
    </source>
</evidence>
<reference evidence="5 6" key="1">
    <citation type="submission" date="2020-04" db="EMBL/GenBank/DDBJ databases">
        <authorList>
            <person name="Doyle D.A."/>
        </authorList>
    </citation>
    <scope>NUCLEOTIDE SEQUENCE [LARGE SCALE GENOMIC DNA]</scope>
    <source>
        <strain evidence="5 6">P21</strain>
    </source>
</reference>
<protein>
    <submittedName>
        <fullName evidence="5">MerR family transcriptional regulator</fullName>
    </submittedName>
</protein>
<proteinExistence type="predicted"/>
<keyword evidence="1" id="KW-0805">Transcription regulation</keyword>
<dbReference type="SUPFAM" id="SSF46955">
    <property type="entry name" value="Putative DNA-binding domain"/>
    <property type="match status" value="1"/>
</dbReference>
<evidence type="ECO:0000259" key="4">
    <source>
        <dbReference type="PROSITE" id="PS50937"/>
    </source>
</evidence>
<dbReference type="InterPro" id="IPR000551">
    <property type="entry name" value="MerR-type_HTH_dom"/>
</dbReference>
<dbReference type="CDD" id="cd00592">
    <property type="entry name" value="HTH_MerR-like"/>
    <property type="match status" value="1"/>
</dbReference>
<keyword evidence="6" id="KW-1185">Reference proteome</keyword>
<gene>
    <name evidence="5" type="ORF">HBE96_03135</name>
</gene>
<organism evidence="5 6">
    <name type="scientific">Clostridium muellerianum</name>
    <dbReference type="NCBI Taxonomy" id="2716538"/>
    <lineage>
        <taxon>Bacteria</taxon>
        <taxon>Bacillati</taxon>
        <taxon>Bacillota</taxon>
        <taxon>Clostridia</taxon>
        <taxon>Eubacteriales</taxon>
        <taxon>Clostridiaceae</taxon>
        <taxon>Clostridium</taxon>
    </lineage>
</organism>
<keyword evidence="3" id="KW-0804">Transcription</keyword>
<evidence type="ECO:0000256" key="3">
    <source>
        <dbReference type="ARBA" id="ARBA00023163"/>
    </source>
</evidence>
<sequence>MSDYFKISDIAKLMRITPDAIRFYEKNNIIKPERCNDNRYRKFTVDDIRRLYDCKLLQNLQFSISDIASMIQNTKINELDDMIEQREQEIKKTIELQQMALNKIKRIKRATEMILKYKNKFLIQERPHLLIYSYANNNKLDVESVNHPYYEAVMNYHNLFDCTVEIPLENAMDFELENKSKFGFSIDIETASKIEIPNKPPVKELLPCKCAYTVIEATTIINYSSLKTVYRWLEKHNFKLNGDILCRVMKTGFHEGKSYRFYEIWCPIE</sequence>
<dbReference type="PANTHER" id="PTHR30204:SF94">
    <property type="entry name" value="HEAVY METAL-DEPENDENT TRANSCRIPTIONAL REGULATOR HI_0293-RELATED"/>
    <property type="match status" value="1"/>
</dbReference>
<evidence type="ECO:0000313" key="6">
    <source>
        <dbReference type="Proteomes" id="UP000537131"/>
    </source>
</evidence>
<dbReference type="PANTHER" id="PTHR30204">
    <property type="entry name" value="REDOX-CYCLING DRUG-SENSING TRANSCRIPTIONAL ACTIVATOR SOXR"/>
    <property type="match status" value="1"/>
</dbReference>
<dbReference type="EMBL" id="JABBNI010000007">
    <property type="protein sequence ID" value="NMM61699.1"/>
    <property type="molecule type" value="Genomic_DNA"/>
</dbReference>
<dbReference type="RefSeq" id="WP_169296310.1">
    <property type="nucleotide sequence ID" value="NZ_JABBNI010000007.1"/>
</dbReference>
<dbReference type="AlphaFoldDB" id="A0A7Y0EDW4"/>
<keyword evidence="2" id="KW-0238">DNA-binding</keyword>
<dbReference type="GO" id="GO:0003700">
    <property type="term" value="F:DNA-binding transcription factor activity"/>
    <property type="evidence" value="ECO:0007669"/>
    <property type="project" value="InterPro"/>
</dbReference>
<dbReference type="Proteomes" id="UP000537131">
    <property type="component" value="Unassembled WGS sequence"/>
</dbReference>
<dbReference type="Pfam" id="PF13411">
    <property type="entry name" value="MerR_1"/>
    <property type="match status" value="1"/>
</dbReference>
<accession>A0A7Y0EDW4</accession>
<dbReference type="Gene3D" id="1.10.1660.10">
    <property type="match status" value="1"/>
</dbReference>
<dbReference type="SMART" id="SM00422">
    <property type="entry name" value="HTH_MERR"/>
    <property type="match status" value="1"/>
</dbReference>
<evidence type="ECO:0000313" key="5">
    <source>
        <dbReference type="EMBL" id="NMM61699.1"/>
    </source>
</evidence>
<dbReference type="PROSITE" id="PS50937">
    <property type="entry name" value="HTH_MERR_2"/>
    <property type="match status" value="1"/>
</dbReference>
<name>A0A7Y0EDW4_9CLOT</name>
<dbReference type="GO" id="GO:0003677">
    <property type="term" value="F:DNA binding"/>
    <property type="evidence" value="ECO:0007669"/>
    <property type="project" value="UniProtKB-KW"/>
</dbReference>
<feature type="domain" description="HTH merR-type" evidence="4">
    <location>
        <begin position="4"/>
        <end position="73"/>
    </location>
</feature>
<evidence type="ECO:0000256" key="1">
    <source>
        <dbReference type="ARBA" id="ARBA00023015"/>
    </source>
</evidence>
<reference evidence="5 6" key="2">
    <citation type="submission" date="2020-06" db="EMBL/GenBank/DDBJ databases">
        <title>Complete Genome Sequence of Clostridium muelleri sp. nov. P21T, an Acid-Alcohol Producing Acetogen Isolated from Old Hay.</title>
        <authorList>
            <person name="Duncan K.E."/>
            <person name="Tanner R.S."/>
        </authorList>
    </citation>
    <scope>NUCLEOTIDE SEQUENCE [LARGE SCALE GENOMIC DNA]</scope>
    <source>
        <strain evidence="5 6">P21</strain>
    </source>
</reference>
<dbReference type="InterPro" id="IPR009061">
    <property type="entry name" value="DNA-bd_dom_put_sf"/>
</dbReference>
<comment type="caution">
    <text evidence="5">The sequence shown here is derived from an EMBL/GenBank/DDBJ whole genome shotgun (WGS) entry which is preliminary data.</text>
</comment>
<dbReference type="InterPro" id="IPR047057">
    <property type="entry name" value="MerR_fam"/>
</dbReference>